<name>A0A2G5VTY7_9PELO</name>
<comment type="caution">
    <text evidence="2">The sequence shown here is derived from an EMBL/GenBank/DDBJ whole genome shotgun (WGS) entry which is preliminary data.</text>
</comment>
<organism evidence="2 3">
    <name type="scientific">Caenorhabditis nigoni</name>
    <dbReference type="NCBI Taxonomy" id="1611254"/>
    <lineage>
        <taxon>Eukaryota</taxon>
        <taxon>Metazoa</taxon>
        <taxon>Ecdysozoa</taxon>
        <taxon>Nematoda</taxon>
        <taxon>Chromadorea</taxon>
        <taxon>Rhabditida</taxon>
        <taxon>Rhabditina</taxon>
        <taxon>Rhabditomorpha</taxon>
        <taxon>Rhabditoidea</taxon>
        <taxon>Rhabditidae</taxon>
        <taxon>Peloderinae</taxon>
        <taxon>Caenorhabditis</taxon>
    </lineage>
</organism>
<evidence type="ECO:0000313" key="3">
    <source>
        <dbReference type="Proteomes" id="UP000230233"/>
    </source>
</evidence>
<keyword evidence="3" id="KW-1185">Reference proteome</keyword>
<dbReference type="PANTHER" id="PTHR21503">
    <property type="entry name" value="F-BOX-CONTAINING HYPOTHETICAL PROTEIN C.ELEGANS"/>
    <property type="match status" value="1"/>
</dbReference>
<gene>
    <name evidence="2" type="primary">Cnig_chr_I.g620</name>
    <name evidence="2" type="ORF">B9Z55_000620</name>
</gene>
<dbReference type="AlphaFoldDB" id="A0A2G5VTY7"/>
<evidence type="ECO:0000259" key="1">
    <source>
        <dbReference type="PROSITE" id="PS50181"/>
    </source>
</evidence>
<dbReference type="PANTHER" id="PTHR21503:SF8">
    <property type="entry name" value="F-BOX ASSOCIATED DOMAIN-CONTAINING PROTEIN-RELATED"/>
    <property type="match status" value="1"/>
</dbReference>
<dbReference type="InterPro" id="IPR001810">
    <property type="entry name" value="F-box_dom"/>
</dbReference>
<dbReference type="PROSITE" id="PS50181">
    <property type="entry name" value="FBOX"/>
    <property type="match status" value="1"/>
</dbReference>
<feature type="domain" description="F-box" evidence="1">
    <location>
        <begin position="1"/>
        <end position="48"/>
    </location>
</feature>
<reference evidence="3" key="1">
    <citation type="submission" date="2017-10" db="EMBL/GenBank/DDBJ databases">
        <title>Rapid genome shrinkage in a self-fertile nematode reveals novel sperm competition proteins.</title>
        <authorList>
            <person name="Yin D."/>
            <person name="Schwarz E.M."/>
            <person name="Thomas C.G."/>
            <person name="Felde R.L."/>
            <person name="Korf I.F."/>
            <person name="Cutter A.D."/>
            <person name="Schartner C.M."/>
            <person name="Ralston E.J."/>
            <person name="Meyer B.J."/>
            <person name="Haag E.S."/>
        </authorList>
    </citation>
    <scope>NUCLEOTIDE SEQUENCE [LARGE SCALE GENOMIC DNA]</scope>
    <source>
        <strain evidence="3">JU1422</strain>
    </source>
</reference>
<sequence length="160" mass="18825">MKLFKYPHLVQKEILDNLEYLELFMLSFVSKNMIKLIKSSQVQRFNSIHSLNYDCCLNVRTLVYISSKHSGLEKLSAITEREETNKDYFQLNVSGKMLDFQLSDEYEYPVAAYHLCDKEIVIKSIHEHFINLFGDSVEYRLGDKRLRDSYSATAKLISMY</sequence>
<dbReference type="Proteomes" id="UP000230233">
    <property type="component" value="Chromosome I"/>
</dbReference>
<evidence type="ECO:0000313" key="2">
    <source>
        <dbReference type="EMBL" id="PIC55279.1"/>
    </source>
</evidence>
<proteinExistence type="predicted"/>
<protein>
    <recommendedName>
        <fullName evidence="1">F-box domain-containing protein</fullName>
    </recommendedName>
</protein>
<dbReference type="Pfam" id="PF00646">
    <property type="entry name" value="F-box"/>
    <property type="match status" value="1"/>
</dbReference>
<accession>A0A2G5VTY7</accession>
<dbReference type="EMBL" id="PDUG01000001">
    <property type="protein sequence ID" value="PIC55279.1"/>
    <property type="molecule type" value="Genomic_DNA"/>
</dbReference>